<dbReference type="EMBL" id="JAHHHV010000071">
    <property type="protein sequence ID" value="MBW4466834.1"/>
    <property type="molecule type" value="Genomic_DNA"/>
</dbReference>
<dbReference type="SUPFAM" id="SSF53187">
    <property type="entry name" value="Zn-dependent exopeptidases"/>
    <property type="match status" value="1"/>
</dbReference>
<accession>A0A951PC57</accession>
<evidence type="ECO:0000259" key="1">
    <source>
        <dbReference type="Pfam" id="PF01832"/>
    </source>
</evidence>
<reference evidence="2" key="2">
    <citation type="journal article" date="2022" name="Microbiol. Resour. Announc.">
        <title>Metagenome Sequencing to Explore Phylogenomics of Terrestrial Cyanobacteria.</title>
        <authorList>
            <person name="Ward R.D."/>
            <person name="Stajich J.E."/>
            <person name="Johansen J.R."/>
            <person name="Huntemann M."/>
            <person name="Clum A."/>
            <person name="Foster B."/>
            <person name="Foster B."/>
            <person name="Roux S."/>
            <person name="Palaniappan K."/>
            <person name="Varghese N."/>
            <person name="Mukherjee S."/>
            <person name="Reddy T.B.K."/>
            <person name="Daum C."/>
            <person name="Copeland A."/>
            <person name="Chen I.A."/>
            <person name="Ivanova N.N."/>
            <person name="Kyrpides N.C."/>
            <person name="Shapiro N."/>
            <person name="Eloe-Fadrosh E.A."/>
            <person name="Pietrasiak N."/>
        </authorList>
    </citation>
    <scope>NUCLEOTIDE SEQUENCE</scope>
    <source>
        <strain evidence="2">GSE-TBD4-15B</strain>
    </source>
</reference>
<dbReference type="AlphaFoldDB" id="A0A951PC57"/>
<dbReference type="GO" id="GO:0004040">
    <property type="term" value="F:amidase activity"/>
    <property type="evidence" value="ECO:0007669"/>
    <property type="project" value="InterPro"/>
</dbReference>
<dbReference type="Proteomes" id="UP000707356">
    <property type="component" value="Unassembled WGS sequence"/>
</dbReference>
<sequence>MGRVFVAPAYGNIQSGSGLDGGATAGEISLACDLVVQYLRANQYEAALVPPELTAEQGLAWINRHAQRDDVAMQLGFSFSQNPQRRGSSLVYIAANDQRRSEADQLLQILLRRAPQLLSQGIQADTACPGGSSAFCRQLEIPAMLLRLGYLSNATDRQILQTQRSEISLGIAEGLALWSRTITAAAQLQPVPAYPSVNVNLNGAVIYGEGIIVQGDFYVPMDLVDQLGVVLPKTAAIRRLSYRNLVYLRAIDLRDYNLSVQPDKENHALILRNLLVYPDQLDQIMGRGTASEVQMIMFLKSQNPAGFAQFTELPKLYREEAAIEGVNADIAFAQMCVETDFLHFSGLVQPSQYNFAGLGGLGDAPEGASFRDARIGVRAQIQHLKAYATPEPLVQESVDPRFGFVRRGVAPRVADLGGRWAIDPQYGQKIKAVLRLIYESAGFL</sequence>
<reference evidence="2" key="1">
    <citation type="submission" date="2021-05" db="EMBL/GenBank/DDBJ databases">
        <authorList>
            <person name="Pietrasiak N."/>
            <person name="Ward R."/>
            <person name="Stajich J.E."/>
            <person name="Kurbessoian T."/>
        </authorList>
    </citation>
    <scope>NUCLEOTIDE SEQUENCE</scope>
    <source>
        <strain evidence="2">GSE-TBD4-15B</strain>
    </source>
</reference>
<organism evidence="2 3">
    <name type="scientific">Pegethrix bostrychoides GSE-TBD4-15B</name>
    <dbReference type="NCBI Taxonomy" id="2839662"/>
    <lineage>
        <taxon>Bacteria</taxon>
        <taxon>Bacillati</taxon>
        <taxon>Cyanobacteriota</taxon>
        <taxon>Cyanophyceae</taxon>
        <taxon>Oculatellales</taxon>
        <taxon>Oculatellaceae</taxon>
        <taxon>Pegethrix</taxon>
    </lineage>
</organism>
<evidence type="ECO:0000313" key="2">
    <source>
        <dbReference type="EMBL" id="MBW4466834.1"/>
    </source>
</evidence>
<gene>
    <name evidence="2" type="ORF">KME07_15530</name>
</gene>
<dbReference type="Pfam" id="PF01832">
    <property type="entry name" value="Glucosaminidase"/>
    <property type="match status" value="1"/>
</dbReference>
<proteinExistence type="predicted"/>
<feature type="domain" description="Mannosyl-glycoprotein endo-beta-N-acetylglucosamidase-like" evidence="1">
    <location>
        <begin position="316"/>
        <end position="435"/>
    </location>
</feature>
<dbReference type="Gene3D" id="3.40.630.40">
    <property type="entry name" value="Zn-dependent exopeptidases"/>
    <property type="match status" value="1"/>
</dbReference>
<protein>
    <submittedName>
        <fullName evidence="2">Glucosaminidase domain-containing protein</fullName>
    </submittedName>
</protein>
<evidence type="ECO:0000313" key="3">
    <source>
        <dbReference type="Proteomes" id="UP000707356"/>
    </source>
</evidence>
<dbReference type="InterPro" id="IPR002901">
    <property type="entry name" value="MGlyc_endo_b_GlcNAc-like_dom"/>
</dbReference>
<comment type="caution">
    <text evidence="2">The sequence shown here is derived from an EMBL/GenBank/DDBJ whole genome shotgun (WGS) entry which is preliminary data.</text>
</comment>
<name>A0A951PC57_9CYAN</name>